<feature type="transmembrane region" description="Helical" evidence="1">
    <location>
        <begin position="6"/>
        <end position="25"/>
    </location>
</feature>
<keyword evidence="1" id="KW-0812">Transmembrane</keyword>
<name>A0ABV1EM94_9FIRM</name>
<dbReference type="RefSeq" id="WP_349138732.1">
    <property type="nucleotide sequence ID" value="NZ_JBBMFT010000001.1"/>
</dbReference>
<dbReference type="PANTHER" id="PTHR34978:SF3">
    <property type="entry name" value="SLR0241 PROTEIN"/>
    <property type="match status" value="1"/>
</dbReference>
<dbReference type="CDD" id="cd07341">
    <property type="entry name" value="M56_BlaR1_MecR1_like"/>
    <property type="match status" value="1"/>
</dbReference>
<evidence type="ECO:0000313" key="4">
    <source>
        <dbReference type="Proteomes" id="UP001440599"/>
    </source>
</evidence>
<feature type="domain" description="Peptidase M56" evidence="2">
    <location>
        <begin position="7"/>
        <end position="304"/>
    </location>
</feature>
<evidence type="ECO:0000259" key="2">
    <source>
        <dbReference type="Pfam" id="PF05569"/>
    </source>
</evidence>
<dbReference type="EMBL" id="JBBMFT010000001">
    <property type="protein sequence ID" value="MEQ2455052.1"/>
    <property type="molecule type" value="Genomic_DNA"/>
</dbReference>
<dbReference type="SUPFAM" id="SSF69318">
    <property type="entry name" value="Integrin alpha N-terminal domain"/>
    <property type="match status" value="1"/>
</dbReference>
<dbReference type="InterPro" id="IPR052173">
    <property type="entry name" value="Beta-lactam_resp_regulator"/>
</dbReference>
<protein>
    <submittedName>
        <fullName evidence="3">M56 family metallopeptidase</fullName>
    </submittedName>
</protein>
<organism evidence="3 4">
    <name type="scientific">Flavonifractor hominis</name>
    <dbReference type="NCBI Taxonomy" id="3133178"/>
    <lineage>
        <taxon>Bacteria</taxon>
        <taxon>Bacillati</taxon>
        <taxon>Bacillota</taxon>
        <taxon>Clostridia</taxon>
        <taxon>Eubacteriales</taxon>
        <taxon>Oscillospiraceae</taxon>
        <taxon>Flavonifractor</taxon>
    </lineage>
</organism>
<feature type="transmembrane region" description="Helical" evidence="1">
    <location>
        <begin position="120"/>
        <end position="141"/>
    </location>
</feature>
<keyword evidence="4" id="KW-1185">Reference proteome</keyword>
<dbReference type="Pfam" id="PF05569">
    <property type="entry name" value="Peptidase_M56"/>
    <property type="match status" value="1"/>
</dbReference>
<evidence type="ECO:0000313" key="3">
    <source>
        <dbReference type="EMBL" id="MEQ2455052.1"/>
    </source>
</evidence>
<comment type="caution">
    <text evidence="3">The sequence shown here is derived from an EMBL/GenBank/DDBJ whole genome shotgun (WGS) entry which is preliminary data.</text>
</comment>
<keyword evidence="1" id="KW-1133">Transmembrane helix</keyword>
<feature type="transmembrane region" description="Helical" evidence="1">
    <location>
        <begin position="37"/>
        <end position="57"/>
    </location>
</feature>
<feature type="transmembrane region" description="Helical" evidence="1">
    <location>
        <begin position="316"/>
        <end position="337"/>
    </location>
</feature>
<dbReference type="InterPro" id="IPR008756">
    <property type="entry name" value="Peptidase_M56"/>
</dbReference>
<proteinExistence type="predicted"/>
<dbReference type="PANTHER" id="PTHR34978">
    <property type="entry name" value="POSSIBLE SENSOR-TRANSDUCER PROTEIN BLAR"/>
    <property type="match status" value="1"/>
</dbReference>
<dbReference type="Proteomes" id="UP001440599">
    <property type="component" value="Unassembled WGS sequence"/>
</dbReference>
<keyword evidence="1" id="KW-0472">Membrane</keyword>
<gene>
    <name evidence="3" type="ORF">WMO45_00830</name>
</gene>
<sequence length="722" mass="80553">MKGVLLTILSLSLSGSLLCALLLALRPLIRHRLPKAVSYYAWLLVLFRLLVPVGYGVSLPEPPQPVLDTMQQQDALLHQADPMEQEHSPAGAAVPEEHPAETDQKTEELEPVFSLFDALFFLWLVGTVVSLGWHIAAYVAFSGRLKRSLAPPRAEELALFECLKGKTRVRLVCSSQVDTPMLMGLLHPVIVLPQNSPTLSEAEWSAALRHELTHCKRGDLFYKWLIVLATALHWFNPLVHWMGQQIALDCELSCDEAVLSALTPEERMGYGELLLALAARRRLPTGVTATTLCEEKRQLKARLQGILGYRKPTRAALCLTLILVLGLTCCACGVLDLTGQTASSTLPTSAGEAGEEDPYEAILARYEEALALRQPDDYPDLPNAMTNPYWAWGDTDSLLDRTGYAQMDLNGDGVEELLLGWTGGEFWNLDEGYVFAVYTLVDGQPVLAVEGWERSLYVVGTDGFLYHQGSSGAGRTEWYKYRFDPKMEGYLETVEQVSEPEDGQDAVTVGEGWMASGMSIPYTPFALPTEEESSYQDEEESSYQDVLVGNATFLYWAEDAEEPVSKSIAEVPALFSPDSPYAEIYQFAVLDLNADGTEEVVLWITDVGNDMGGYLILHKKDGMVYGFPSHWRTFWDLKTDGTFTYSYSAGFEDGVAAIRFTETGYEMDRLIRGMGEQYVFHTFEVNHQPVSQAEYEAAWEAQDRKPDAPWYELTLDNIKKFI</sequence>
<dbReference type="InterPro" id="IPR028994">
    <property type="entry name" value="Integrin_alpha_N"/>
</dbReference>
<evidence type="ECO:0000256" key="1">
    <source>
        <dbReference type="SAM" id="Phobius"/>
    </source>
</evidence>
<reference evidence="3 4" key="1">
    <citation type="submission" date="2024-03" db="EMBL/GenBank/DDBJ databases">
        <title>Human intestinal bacterial collection.</title>
        <authorList>
            <person name="Pauvert C."/>
            <person name="Hitch T.C.A."/>
            <person name="Clavel T."/>
        </authorList>
    </citation>
    <scope>NUCLEOTIDE SEQUENCE [LARGE SCALE GENOMIC DNA]</scope>
    <source>
        <strain evidence="3 4">CLA-AP-H34</strain>
    </source>
</reference>
<accession>A0ABV1EM94</accession>